<reference evidence="5 6" key="3">
    <citation type="submission" date="2019-11" db="EMBL/GenBank/DDBJ databases">
        <title>A de novo genome assembly of a pear dwarfing rootstock.</title>
        <authorList>
            <person name="Wang F."/>
            <person name="Wang J."/>
            <person name="Li S."/>
            <person name="Zhang Y."/>
            <person name="Fang M."/>
            <person name="Ma L."/>
            <person name="Zhao Y."/>
            <person name="Jiang S."/>
        </authorList>
    </citation>
    <scope>NUCLEOTIDE SEQUENCE [LARGE SCALE GENOMIC DNA]</scope>
    <source>
        <strain evidence="5">S2</strain>
        <tissue evidence="5">Leaf</tissue>
    </source>
</reference>
<accession>A0A5N5GLP1</accession>
<evidence type="ECO:0000256" key="3">
    <source>
        <dbReference type="ARBA" id="ARBA00023242"/>
    </source>
</evidence>
<dbReference type="Pfam" id="PF03715">
    <property type="entry name" value="Noc2"/>
    <property type="match status" value="1"/>
</dbReference>
<evidence type="ECO:0000313" key="5">
    <source>
        <dbReference type="EMBL" id="KAB2616465.1"/>
    </source>
</evidence>
<evidence type="ECO:0000256" key="1">
    <source>
        <dbReference type="ARBA" id="ARBA00004123"/>
    </source>
</evidence>
<dbReference type="GO" id="GO:0030691">
    <property type="term" value="C:Noc2p-Noc3p complex"/>
    <property type="evidence" value="ECO:0007669"/>
    <property type="project" value="TreeGrafter"/>
</dbReference>
<comment type="similarity">
    <text evidence="2">Belongs to the NOC2 family.</text>
</comment>
<comment type="subcellular location">
    <subcellularLocation>
        <location evidence="1">Nucleus</location>
    </subcellularLocation>
</comment>
<dbReference type="GO" id="GO:0005654">
    <property type="term" value="C:nucleoplasm"/>
    <property type="evidence" value="ECO:0007669"/>
    <property type="project" value="TreeGrafter"/>
</dbReference>
<dbReference type="EMBL" id="SMOL01000402">
    <property type="protein sequence ID" value="KAB2616465.1"/>
    <property type="molecule type" value="Genomic_DNA"/>
</dbReference>
<dbReference type="InterPro" id="IPR005343">
    <property type="entry name" value="Noc2"/>
</dbReference>
<protein>
    <submittedName>
        <fullName evidence="5">Nucleolar complex protein 2-like protein</fullName>
    </submittedName>
</protein>
<dbReference type="GO" id="GO:0030690">
    <property type="term" value="C:Noc1p-Noc2p complex"/>
    <property type="evidence" value="ECO:0007669"/>
    <property type="project" value="TreeGrafter"/>
</dbReference>
<dbReference type="PANTHER" id="PTHR12687:SF4">
    <property type="entry name" value="NUCLEOLAR COMPLEX PROTEIN 2 HOMOLOG"/>
    <property type="match status" value="1"/>
</dbReference>
<feature type="compositionally biased region" description="Basic and acidic residues" evidence="4">
    <location>
        <begin position="308"/>
        <end position="317"/>
    </location>
</feature>
<reference evidence="5 6" key="1">
    <citation type="submission" date="2019-09" db="EMBL/GenBank/DDBJ databases">
        <authorList>
            <person name="Ou C."/>
        </authorList>
    </citation>
    <scope>NUCLEOTIDE SEQUENCE [LARGE SCALE GENOMIC DNA]</scope>
    <source>
        <strain evidence="5">S2</strain>
        <tissue evidence="5">Leaf</tissue>
    </source>
</reference>
<sequence>MKLQENARRLTSLYSDTVELLGVDVHDSPAREETKPVKIGLSDGALVYWTIKFEIFGWKWTFKPPGLSTLLREHRLLALHARMPVLLDSVAGCCAYRFHCTFTPVSMLLLDMLEIKQFNRSTTGGVGKAIDLRTVLKVSKPTLKTRAFQEACVLSVVDELAEHLAQSSFSVAFPELSFIPVTVRLSTFCKSTKVERFRKAMKELIRQIEANCQFTNERRMSISFLPNDPAAAYFLEDEKKSGVSPLLKHVATLREVAQQKNALLSESSVLVGEHSSVFGSKGRESDEEDDTRDDEGIAAFSSSWLPGKDSKAEPPKDVKKKKRKRKTECQDQVAMDEDIVQELVLSSDEEDGSLADTSSADEDGVEKPAPSKQESKKPKRSTSK</sequence>
<name>A0A5N5GLP1_9ROSA</name>
<dbReference type="GO" id="GO:0005730">
    <property type="term" value="C:nucleolus"/>
    <property type="evidence" value="ECO:0007669"/>
    <property type="project" value="TreeGrafter"/>
</dbReference>
<dbReference type="AlphaFoldDB" id="A0A5N5GLP1"/>
<dbReference type="PANTHER" id="PTHR12687">
    <property type="entry name" value="NUCLEOLAR COMPLEX 2 AND RAD4-RELATED"/>
    <property type="match status" value="1"/>
</dbReference>
<evidence type="ECO:0000256" key="2">
    <source>
        <dbReference type="ARBA" id="ARBA00005907"/>
    </source>
</evidence>
<organism evidence="5 6">
    <name type="scientific">Pyrus ussuriensis x Pyrus communis</name>
    <dbReference type="NCBI Taxonomy" id="2448454"/>
    <lineage>
        <taxon>Eukaryota</taxon>
        <taxon>Viridiplantae</taxon>
        <taxon>Streptophyta</taxon>
        <taxon>Embryophyta</taxon>
        <taxon>Tracheophyta</taxon>
        <taxon>Spermatophyta</taxon>
        <taxon>Magnoliopsida</taxon>
        <taxon>eudicotyledons</taxon>
        <taxon>Gunneridae</taxon>
        <taxon>Pentapetalae</taxon>
        <taxon>rosids</taxon>
        <taxon>fabids</taxon>
        <taxon>Rosales</taxon>
        <taxon>Rosaceae</taxon>
        <taxon>Amygdaloideae</taxon>
        <taxon>Maleae</taxon>
        <taxon>Pyrus</taxon>
    </lineage>
</organism>
<dbReference type="Proteomes" id="UP000327157">
    <property type="component" value="Chromosome 3"/>
</dbReference>
<evidence type="ECO:0000256" key="4">
    <source>
        <dbReference type="SAM" id="MobiDB-lite"/>
    </source>
</evidence>
<comment type="caution">
    <text evidence="5">The sequence shown here is derived from an EMBL/GenBank/DDBJ whole genome shotgun (WGS) entry which is preliminary data.</text>
</comment>
<evidence type="ECO:0000313" key="6">
    <source>
        <dbReference type="Proteomes" id="UP000327157"/>
    </source>
</evidence>
<dbReference type="GO" id="GO:0042273">
    <property type="term" value="P:ribosomal large subunit biogenesis"/>
    <property type="evidence" value="ECO:0007669"/>
    <property type="project" value="TreeGrafter"/>
</dbReference>
<keyword evidence="3" id="KW-0539">Nucleus</keyword>
<dbReference type="OrthoDB" id="10266662at2759"/>
<reference evidence="6" key="2">
    <citation type="submission" date="2019-10" db="EMBL/GenBank/DDBJ databases">
        <title>A de novo genome assembly of a pear dwarfing rootstock.</title>
        <authorList>
            <person name="Wang F."/>
            <person name="Wang J."/>
            <person name="Li S."/>
            <person name="Zhang Y."/>
            <person name="Fang M."/>
            <person name="Ma L."/>
            <person name="Zhao Y."/>
            <person name="Jiang S."/>
        </authorList>
    </citation>
    <scope>NUCLEOTIDE SEQUENCE [LARGE SCALE GENOMIC DNA]</scope>
</reference>
<proteinExistence type="inferred from homology"/>
<feature type="region of interest" description="Disordered" evidence="4">
    <location>
        <begin position="299"/>
        <end position="384"/>
    </location>
</feature>
<gene>
    <name evidence="5" type="ORF">D8674_023053</name>
</gene>
<keyword evidence="6" id="KW-1185">Reference proteome</keyword>
<feature type="compositionally biased region" description="Acidic residues" evidence="4">
    <location>
        <begin position="347"/>
        <end position="364"/>
    </location>
</feature>